<gene>
    <name evidence="3" type="ORF">MATL_G00019120</name>
</gene>
<feature type="compositionally biased region" description="Basic and acidic residues" evidence="1">
    <location>
        <begin position="267"/>
        <end position="277"/>
    </location>
</feature>
<feature type="domain" description="PBZ-type" evidence="2">
    <location>
        <begin position="419"/>
        <end position="444"/>
    </location>
</feature>
<comment type="caution">
    <text evidence="3">The sequence shown here is derived from an EMBL/GenBank/DDBJ whole genome shotgun (WGS) entry which is preliminary data.</text>
</comment>
<feature type="compositionally biased region" description="Basic and acidic residues" evidence="1">
    <location>
        <begin position="286"/>
        <end position="297"/>
    </location>
</feature>
<dbReference type="PANTHER" id="PTHR21315">
    <property type="entry name" value="APRATAXIN AND PNK-LIKE FACTOR-RELATED"/>
    <property type="match status" value="1"/>
</dbReference>
<dbReference type="InterPro" id="IPR008984">
    <property type="entry name" value="SMAD_FHA_dom_sf"/>
</dbReference>
<dbReference type="InterPro" id="IPR019406">
    <property type="entry name" value="APLF_PBZ"/>
</dbReference>
<dbReference type="GO" id="GO:0035861">
    <property type="term" value="C:site of double-strand break"/>
    <property type="evidence" value="ECO:0007669"/>
    <property type="project" value="TreeGrafter"/>
</dbReference>
<dbReference type="AlphaFoldDB" id="A0A9D3QL37"/>
<protein>
    <recommendedName>
        <fullName evidence="2">PBZ-type domain-containing protein</fullName>
    </recommendedName>
</protein>
<dbReference type="PANTHER" id="PTHR21315:SF2">
    <property type="entry name" value="APRATAXIN AND PNK-LIKE FACTOR"/>
    <property type="match status" value="1"/>
</dbReference>
<feature type="region of interest" description="Disordered" evidence="1">
    <location>
        <begin position="106"/>
        <end position="130"/>
    </location>
</feature>
<dbReference type="GO" id="GO:0006302">
    <property type="term" value="P:double-strand break repair"/>
    <property type="evidence" value="ECO:0007669"/>
    <property type="project" value="InterPro"/>
</dbReference>
<dbReference type="FunFam" id="2.60.200.20:FF:000061">
    <property type="entry name" value="Zgc:165656 protein"/>
    <property type="match status" value="1"/>
</dbReference>
<feature type="compositionally biased region" description="Acidic residues" evidence="1">
    <location>
        <begin position="451"/>
        <end position="488"/>
    </location>
</feature>
<feature type="region of interest" description="Disordered" evidence="1">
    <location>
        <begin position="150"/>
        <end position="490"/>
    </location>
</feature>
<feature type="compositionally biased region" description="Basic and acidic residues" evidence="1">
    <location>
        <begin position="327"/>
        <end position="341"/>
    </location>
</feature>
<evidence type="ECO:0000256" key="1">
    <source>
        <dbReference type="SAM" id="MobiDB-lite"/>
    </source>
</evidence>
<evidence type="ECO:0000313" key="4">
    <source>
        <dbReference type="Proteomes" id="UP001046870"/>
    </source>
</evidence>
<dbReference type="InterPro" id="IPR039253">
    <property type="entry name" value="APLF"/>
</dbReference>
<feature type="compositionally biased region" description="Polar residues" evidence="1">
    <location>
        <begin position="170"/>
        <end position="192"/>
    </location>
</feature>
<dbReference type="Proteomes" id="UP001046870">
    <property type="component" value="Chromosome 1"/>
</dbReference>
<accession>A0A9D3QL37</accession>
<feature type="compositionally biased region" description="Acidic residues" evidence="1">
    <location>
        <begin position="408"/>
        <end position="419"/>
    </location>
</feature>
<keyword evidence="4" id="KW-1185">Reference proteome</keyword>
<dbReference type="EMBL" id="JAFDVH010000001">
    <property type="protein sequence ID" value="KAG7492815.1"/>
    <property type="molecule type" value="Genomic_DNA"/>
</dbReference>
<dbReference type="CDD" id="cd22717">
    <property type="entry name" value="FHA_APLF"/>
    <property type="match status" value="1"/>
</dbReference>
<dbReference type="SUPFAM" id="SSF49879">
    <property type="entry name" value="SMAD/FHA domain"/>
    <property type="match status" value="1"/>
</dbReference>
<name>A0A9D3QL37_MEGAT</name>
<dbReference type="GO" id="GO:0003906">
    <property type="term" value="F:DNA-(apurinic or apyrimidinic site) endonuclease activity"/>
    <property type="evidence" value="ECO:0007669"/>
    <property type="project" value="InterPro"/>
</dbReference>
<reference evidence="3" key="1">
    <citation type="submission" date="2021-01" db="EMBL/GenBank/DDBJ databases">
        <authorList>
            <person name="Zahm M."/>
            <person name="Roques C."/>
            <person name="Cabau C."/>
            <person name="Klopp C."/>
            <person name="Donnadieu C."/>
            <person name="Jouanno E."/>
            <person name="Lampietro C."/>
            <person name="Louis A."/>
            <person name="Herpin A."/>
            <person name="Echchiki A."/>
            <person name="Berthelot C."/>
            <person name="Parey E."/>
            <person name="Roest-Crollius H."/>
            <person name="Braasch I."/>
            <person name="Postlethwait J."/>
            <person name="Bobe J."/>
            <person name="Montfort J."/>
            <person name="Bouchez O."/>
            <person name="Begum T."/>
            <person name="Mejri S."/>
            <person name="Adams A."/>
            <person name="Chen W.-J."/>
            <person name="Guiguen Y."/>
        </authorList>
    </citation>
    <scope>NUCLEOTIDE SEQUENCE</scope>
    <source>
        <strain evidence="3">YG-15Mar2019-1</strain>
        <tissue evidence="3">Brain</tissue>
    </source>
</reference>
<dbReference type="GO" id="GO:0005634">
    <property type="term" value="C:nucleus"/>
    <property type="evidence" value="ECO:0007669"/>
    <property type="project" value="TreeGrafter"/>
</dbReference>
<feature type="compositionally biased region" description="Polar residues" evidence="1">
    <location>
        <begin position="352"/>
        <end position="369"/>
    </location>
</feature>
<dbReference type="Pfam" id="PF10283">
    <property type="entry name" value="zf-CCHH"/>
    <property type="match status" value="2"/>
</dbReference>
<organism evidence="3 4">
    <name type="scientific">Megalops atlanticus</name>
    <name type="common">Tarpon</name>
    <name type="synonym">Clupea gigantea</name>
    <dbReference type="NCBI Taxonomy" id="7932"/>
    <lineage>
        <taxon>Eukaryota</taxon>
        <taxon>Metazoa</taxon>
        <taxon>Chordata</taxon>
        <taxon>Craniata</taxon>
        <taxon>Vertebrata</taxon>
        <taxon>Euteleostomi</taxon>
        <taxon>Actinopterygii</taxon>
        <taxon>Neopterygii</taxon>
        <taxon>Teleostei</taxon>
        <taxon>Elopiformes</taxon>
        <taxon>Megalopidae</taxon>
        <taxon>Megalops</taxon>
    </lineage>
</organism>
<dbReference type="OrthoDB" id="10256774at2759"/>
<dbReference type="GO" id="GO:0008408">
    <property type="term" value="F:3'-5' exonuclease activity"/>
    <property type="evidence" value="ECO:0007669"/>
    <property type="project" value="InterPro"/>
</dbReference>
<dbReference type="Gene3D" id="2.60.200.20">
    <property type="match status" value="1"/>
</dbReference>
<feature type="domain" description="PBZ-type" evidence="2">
    <location>
        <begin position="376"/>
        <end position="401"/>
    </location>
</feature>
<sequence>MSTFELESVDGGSSIPLPPGETVLGRGPFFGVSDKRVSRHHGLLENKGGQLRIKPTHLNPCFCQSSMEDPPEPLERDRWHTLLPGDLFSLLPGKYIYRVVSISTNSTQRNSRGLEDEEPPSTPPKPCEEPVHLQALNGQSDLTQSVTQTQLTGSAPACSGEKEEEAKTQARGSQKQLSAGCSGSGNKDSPTPEQRKRVLPAWMMAAAADVKSPSTCKGDMKRGRERATPTPAKQPRPKQVRGRTVSSGEESEQGKVEHTPRKRAKRFHSDEGEETKSKPLISSAVEARRPARPSKDETGEESDDVQGEVGPVSGGSALRASAPRRRGGAEPKDGGEKERRPQGRIVGAGGQEVNSAVSVGQSTGSSGPSQAKAHPRAPCPYGKDCYRKNPVHFQECSHPGDSDFVEGAGEEEEEEDDDRPECPYGTSCYRKNPLHKKEYKHTKDPAKSAPLDDDDGEIDDDDSFINDDSEDIDEDSDYVPPESDDSAAEDIKRLKREAKAFLRRKK</sequence>
<evidence type="ECO:0000259" key="2">
    <source>
        <dbReference type="Pfam" id="PF10283"/>
    </source>
</evidence>
<evidence type="ECO:0000313" key="3">
    <source>
        <dbReference type="EMBL" id="KAG7492815.1"/>
    </source>
</evidence>
<proteinExistence type="predicted"/>
<feature type="compositionally biased region" description="Basic and acidic residues" evidence="1">
    <location>
        <begin position="218"/>
        <end position="227"/>
    </location>
</feature>